<feature type="transmembrane region" description="Helical" evidence="1">
    <location>
        <begin position="254"/>
        <end position="276"/>
    </location>
</feature>
<sequence>MSSNTASKFKWNGFQVAQLPQVPSWVETLGRAGHIAKGCVYFIVGILAFRVAIDAGGEIGGARNAIEEIGKQPFGQALLLLVAIGLIGYTAWRWVQAIQNTEGADDDAKGIAKRVGYGASGVTYLGLGLYAGALVFGFTSGSGDSGQQPSFLLDSTWGRAMLGIVGTGIAIAGGYFVYQGWKAKFMEQYNLARMSETLRQTAYHAGRMGLITRGIAFAIIGYFLLRSAWFGASGEIAGMGDALSAIAAQTYGKFLLGVVGFGLMAYAVHMALLGWYRRFNVQS</sequence>
<proteinExistence type="predicted"/>
<feature type="domain" description="DUF1206" evidence="2">
    <location>
        <begin position="209"/>
        <end position="277"/>
    </location>
</feature>
<evidence type="ECO:0000313" key="3">
    <source>
        <dbReference type="EMBL" id="MDM4015676.1"/>
    </source>
</evidence>
<comment type="caution">
    <text evidence="3">The sequence shown here is derived from an EMBL/GenBank/DDBJ whole genome shotgun (WGS) entry which is preliminary data.</text>
</comment>
<feature type="transmembrane region" description="Helical" evidence="1">
    <location>
        <begin position="160"/>
        <end position="181"/>
    </location>
</feature>
<dbReference type="InterPro" id="IPR009597">
    <property type="entry name" value="DUF1206"/>
</dbReference>
<evidence type="ECO:0000313" key="4">
    <source>
        <dbReference type="Proteomes" id="UP001239462"/>
    </source>
</evidence>
<feature type="domain" description="DUF1206" evidence="2">
    <location>
        <begin position="115"/>
        <end position="182"/>
    </location>
</feature>
<feature type="domain" description="DUF1206" evidence="2">
    <location>
        <begin position="32"/>
        <end position="98"/>
    </location>
</feature>
<gene>
    <name evidence="3" type="ORF">QTN89_09565</name>
</gene>
<organism evidence="3 4">
    <name type="scientific">Roseiconus lacunae</name>
    <dbReference type="NCBI Taxonomy" id="2605694"/>
    <lineage>
        <taxon>Bacteria</taxon>
        <taxon>Pseudomonadati</taxon>
        <taxon>Planctomycetota</taxon>
        <taxon>Planctomycetia</taxon>
        <taxon>Pirellulales</taxon>
        <taxon>Pirellulaceae</taxon>
        <taxon>Roseiconus</taxon>
    </lineage>
</organism>
<dbReference type="EMBL" id="JASZZN010000006">
    <property type="protein sequence ID" value="MDM4015676.1"/>
    <property type="molecule type" value="Genomic_DNA"/>
</dbReference>
<feature type="transmembrane region" description="Helical" evidence="1">
    <location>
        <begin position="73"/>
        <end position="95"/>
    </location>
</feature>
<keyword evidence="1" id="KW-0472">Membrane</keyword>
<keyword evidence="4" id="KW-1185">Reference proteome</keyword>
<evidence type="ECO:0000259" key="2">
    <source>
        <dbReference type="Pfam" id="PF06724"/>
    </source>
</evidence>
<dbReference type="Pfam" id="PF06724">
    <property type="entry name" value="DUF1206"/>
    <property type="match status" value="3"/>
</dbReference>
<feature type="transmembrane region" description="Helical" evidence="1">
    <location>
        <begin position="202"/>
        <end position="225"/>
    </location>
</feature>
<keyword evidence="1" id="KW-1133">Transmembrane helix</keyword>
<dbReference type="RefSeq" id="WP_149497421.1">
    <property type="nucleotide sequence ID" value="NZ_CP141221.1"/>
</dbReference>
<protein>
    <submittedName>
        <fullName evidence="3">DUF1206 domain-containing protein</fullName>
    </submittedName>
</protein>
<feature type="transmembrane region" description="Helical" evidence="1">
    <location>
        <begin position="35"/>
        <end position="53"/>
    </location>
</feature>
<keyword evidence="1" id="KW-0812">Transmembrane</keyword>
<evidence type="ECO:0000256" key="1">
    <source>
        <dbReference type="SAM" id="Phobius"/>
    </source>
</evidence>
<feature type="transmembrane region" description="Helical" evidence="1">
    <location>
        <begin position="115"/>
        <end position="140"/>
    </location>
</feature>
<dbReference type="Proteomes" id="UP001239462">
    <property type="component" value="Unassembled WGS sequence"/>
</dbReference>
<reference evidence="3 4" key="1">
    <citation type="submission" date="2023-06" db="EMBL/GenBank/DDBJ databases">
        <title>Roseiconus lacunae JC819 isolated from Gulf of Mannar region, Tamil Nadu.</title>
        <authorList>
            <person name="Pk S."/>
            <person name="Ch S."/>
            <person name="Ch V.R."/>
        </authorList>
    </citation>
    <scope>NUCLEOTIDE SEQUENCE [LARGE SCALE GENOMIC DNA]</scope>
    <source>
        <strain evidence="3 4">JC819</strain>
    </source>
</reference>
<name>A0ABT7PHK7_9BACT</name>
<accession>A0ABT7PHK7</accession>